<keyword evidence="6" id="KW-0349">Heme</keyword>
<keyword evidence="7" id="KW-0732">Signal</keyword>
<feature type="signal peptide" evidence="7">
    <location>
        <begin position="1"/>
        <end position="18"/>
    </location>
</feature>
<keyword evidence="3 6" id="KW-0479">Metal-binding</keyword>
<keyword evidence="5 6" id="KW-0408">Iron</keyword>
<dbReference type="InterPro" id="IPR002401">
    <property type="entry name" value="Cyt_P450_E_grp-I"/>
</dbReference>
<comment type="similarity">
    <text evidence="2 6">Belongs to the cytochrome P450 family.</text>
</comment>
<dbReference type="PROSITE" id="PS00086">
    <property type="entry name" value="CYTOCHROME_P450"/>
    <property type="match status" value="1"/>
</dbReference>
<evidence type="ECO:0000256" key="4">
    <source>
        <dbReference type="ARBA" id="ARBA00023002"/>
    </source>
</evidence>
<dbReference type="Gene3D" id="1.10.630.10">
    <property type="entry name" value="Cytochrome P450"/>
    <property type="match status" value="1"/>
</dbReference>
<evidence type="ECO:0000256" key="3">
    <source>
        <dbReference type="ARBA" id="ARBA00022723"/>
    </source>
</evidence>
<keyword evidence="9" id="KW-1185">Reference proteome</keyword>
<comment type="cofactor">
    <cofactor evidence="1">
        <name>heme</name>
        <dbReference type="ChEBI" id="CHEBI:30413"/>
    </cofactor>
</comment>
<proteinExistence type="inferred from homology"/>
<comment type="caution">
    <text evidence="8">The sequence shown here is derived from an EMBL/GenBank/DDBJ whole genome shotgun (WGS) entry which is preliminary data.</text>
</comment>
<gene>
    <name evidence="8" type="ORF">AAF712_000210</name>
</gene>
<dbReference type="PANTHER" id="PTHR46206">
    <property type="entry name" value="CYTOCHROME P450"/>
    <property type="match status" value="1"/>
</dbReference>
<dbReference type="Proteomes" id="UP001437256">
    <property type="component" value="Unassembled WGS sequence"/>
</dbReference>
<evidence type="ECO:0000256" key="5">
    <source>
        <dbReference type="ARBA" id="ARBA00023004"/>
    </source>
</evidence>
<sequence length="491" mass="56166">MSSSTVLVGVASLALVFHHFLQNWDRRRKLAAIPTAGDIGGPLGFLVQPMRSLWNNSETLQEGYDKYRGNVYKVRTMMGWKVALTSPQQIDDMRKAPDDVLSSMEATVDLLQMDYTLGKPAHYDPYQIKTVKGVMTRNIQVRFAEVRDEVVTAFSELLPLRDDWETIDLNPTMYQIICRASNRFFLGLPLCRDPDFVDLNIQFTIYVVLSGYFISIFPNFLKPIIGNIVAPLRSSIKRARKHLASVIQERFDQEKEHGTPDWPGKPNDMLSWLLEEATGGDRRTIYDLVLRILLVNFGAIHTTSMTLNGTLRYLTRYPEYIPALREEIQSIIDDCGWTKQAMGRMRRLDSFLKEVHRFDPLGPFGVERKALKDFTFSDGTVVPAGTTIGVPIRALQRDEAYFPNGDKFEGFRFADMREEEGESIKHQMVTPTTDYFLFGHGRHACPGRFFAVNELKLLVAHILLNYDIKAENSKDGKQGDGSRFLFRKRRT</sequence>
<dbReference type="InterPro" id="IPR001128">
    <property type="entry name" value="Cyt_P450"/>
</dbReference>
<reference evidence="8 9" key="1">
    <citation type="submission" date="2024-05" db="EMBL/GenBank/DDBJ databases">
        <title>A draft genome resource for the thread blight pathogen Marasmius tenuissimus strain MS-2.</title>
        <authorList>
            <person name="Yulfo-Soto G.E."/>
            <person name="Baruah I.K."/>
            <person name="Amoako-Attah I."/>
            <person name="Bukari Y."/>
            <person name="Meinhardt L.W."/>
            <person name="Bailey B.A."/>
            <person name="Cohen S.P."/>
        </authorList>
    </citation>
    <scope>NUCLEOTIDE SEQUENCE [LARGE SCALE GENOMIC DNA]</scope>
    <source>
        <strain evidence="8 9">MS-2</strain>
    </source>
</reference>
<dbReference type="SUPFAM" id="SSF48264">
    <property type="entry name" value="Cytochrome P450"/>
    <property type="match status" value="1"/>
</dbReference>
<evidence type="ECO:0000256" key="2">
    <source>
        <dbReference type="ARBA" id="ARBA00010617"/>
    </source>
</evidence>
<name>A0ABR3AIQ3_9AGAR</name>
<keyword evidence="4 6" id="KW-0560">Oxidoreductase</keyword>
<dbReference type="CDD" id="cd11041">
    <property type="entry name" value="CYP503A1-like"/>
    <property type="match status" value="1"/>
</dbReference>
<keyword evidence="6" id="KW-0503">Monooxygenase</keyword>
<evidence type="ECO:0000256" key="1">
    <source>
        <dbReference type="ARBA" id="ARBA00001971"/>
    </source>
</evidence>
<dbReference type="PRINTS" id="PR00463">
    <property type="entry name" value="EP450I"/>
</dbReference>
<dbReference type="EMBL" id="JBBXMP010000001">
    <property type="protein sequence ID" value="KAL0072447.1"/>
    <property type="molecule type" value="Genomic_DNA"/>
</dbReference>
<evidence type="ECO:0000256" key="6">
    <source>
        <dbReference type="RuleBase" id="RU000461"/>
    </source>
</evidence>
<evidence type="ECO:0000256" key="7">
    <source>
        <dbReference type="SAM" id="SignalP"/>
    </source>
</evidence>
<evidence type="ECO:0000313" key="8">
    <source>
        <dbReference type="EMBL" id="KAL0072447.1"/>
    </source>
</evidence>
<organism evidence="8 9">
    <name type="scientific">Marasmius tenuissimus</name>
    <dbReference type="NCBI Taxonomy" id="585030"/>
    <lineage>
        <taxon>Eukaryota</taxon>
        <taxon>Fungi</taxon>
        <taxon>Dikarya</taxon>
        <taxon>Basidiomycota</taxon>
        <taxon>Agaricomycotina</taxon>
        <taxon>Agaricomycetes</taxon>
        <taxon>Agaricomycetidae</taxon>
        <taxon>Agaricales</taxon>
        <taxon>Marasmiineae</taxon>
        <taxon>Marasmiaceae</taxon>
        <taxon>Marasmius</taxon>
    </lineage>
</organism>
<evidence type="ECO:0008006" key="10">
    <source>
        <dbReference type="Google" id="ProtNLM"/>
    </source>
</evidence>
<dbReference type="InterPro" id="IPR017972">
    <property type="entry name" value="Cyt_P450_CS"/>
</dbReference>
<dbReference type="Pfam" id="PF00067">
    <property type="entry name" value="p450"/>
    <property type="match status" value="1"/>
</dbReference>
<evidence type="ECO:0000313" key="9">
    <source>
        <dbReference type="Proteomes" id="UP001437256"/>
    </source>
</evidence>
<protein>
    <recommendedName>
        <fullName evidence="10">Cytochrome P450</fullName>
    </recommendedName>
</protein>
<feature type="chain" id="PRO_5045083772" description="Cytochrome P450" evidence="7">
    <location>
        <begin position="19"/>
        <end position="491"/>
    </location>
</feature>
<dbReference type="InterPro" id="IPR036396">
    <property type="entry name" value="Cyt_P450_sf"/>
</dbReference>
<accession>A0ABR3AIQ3</accession>